<accession>A0A841I4A4</accession>
<dbReference type="AlphaFoldDB" id="A0A841I4A4"/>
<keyword evidence="3 6" id="KW-0560">Oxidoreductase</keyword>
<proteinExistence type="inferred from homology"/>
<evidence type="ECO:0000256" key="6">
    <source>
        <dbReference type="RuleBase" id="RU003410"/>
    </source>
</evidence>
<dbReference type="PRINTS" id="PR01183">
    <property type="entry name" value="RIBORDTASEM1"/>
</dbReference>
<dbReference type="InterPro" id="IPR000788">
    <property type="entry name" value="RNR_lg_C"/>
</dbReference>
<dbReference type="EC" id="1.17.4.1" evidence="2 6"/>
<comment type="catalytic activity">
    <reaction evidence="5 6">
        <text>a 2'-deoxyribonucleoside 5'-diphosphate + [thioredoxin]-disulfide + H2O = a ribonucleoside 5'-diphosphate + [thioredoxin]-dithiol</text>
        <dbReference type="Rhea" id="RHEA:23252"/>
        <dbReference type="Rhea" id="RHEA-COMP:10698"/>
        <dbReference type="Rhea" id="RHEA-COMP:10700"/>
        <dbReference type="ChEBI" id="CHEBI:15377"/>
        <dbReference type="ChEBI" id="CHEBI:29950"/>
        <dbReference type="ChEBI" id="CHEBI:50058"/>
        <dbReference type="ChEBI" id="CHEBI:57930"/>
        <dbReference type="ChEBI" id="CHEBI:73316"/>
        <dbReference type="EC" id="1.17.4.1"/>
    </reaction>
</comment>
<name>A0A841I4A4_9DEIO</name>
<dbReference type="PANTHER" id="PTHR11573:SF6">
    <property type="entry name" value="RIBONUCLEOSIDE-DIPHOSPHATE REDUCTASE LARGE SUBUNIT"/>
    <property type="match status" value="1"/>
</dbReference>
<evidence type="ECO:0000256" key="1">
    <source>
        <dbReference type="ARBA" id="ARBA00010406"/>
    </source>
</evidence>
<dbReference type="UniPathway" id="UPA00326"/>
<organism evidence="8 9">
    <name type="scientific">Deinobacterium chartae</name>
    <dbReference type="NCBI Taxonomy" id="521158"/>
    <lineage>
        <taxon>Bacteria</taxon>
        <taxon>Thermotogati</taxon>
        <taxon>Deinococcota</taxon>
        <taxon>Deinococci</taxon>
        <taxon>Deinococcales</taxon>
        <taxon>Deinococcaceae</taxon>
        <taxon>Deinobacterium</taxon>
    </lineage>
</organism>
<evidence type="ECO:0000256" key="3">
    <source>
        <dbReference type="ARBA" id="ARBA00023002"/>
    </source>
</evidence>
<evidence type="ECO:0000256" key="2">
    <source>
        <dbReference type="ARBA" id="ARBA00012274"/>
    </source>
</evidence>
<dbReference type="GO" id="GO:0005524">
    <property type="term" value="F:ATP binding"/>
    <property type="evidence" value="ECO:0007669"/>
    <property type="project" value="InterPro"/>
</dbReference>
<feature type="domain" description="Ribonucleotide reductase large subunit" evidence="7">
    <location>
        <begin position="587"/>
        <end position="608"/>
    </location>
</feature>
<dbReference type="Pfam" id="PF02867">
    <property type="entry name" value="Ribonuc_red_lgC"/>
    <property type="match status" value="1"/>
</dbReference>
<evidence type="ECO:0000313" key="8">
    <source>
        <dbReference type="EMBL" id="MBB6099856.1"/>
    </source>
</evidence>
<dbReference type="InterPro" id="IPR013509">
    <property type="entry name" value="RNR_lsu_N"/>
</dbReference>
<dbReference type="GO" id="GO:0004748">
    <property type="term" value="F:ribonucleoside-diphosphate reductase activity, thioredoxin disulfide as acceptor"/>
    <property type="evidence" value="ECO:0007669"/>
    <property type="project" value="UniProtKB-EC"/>
</dbReference>
<protein>
    <recommendedName>
        <fullName evidence="2 6">Ribonucleoside-diphosphate reductase</fullName>
        <ecNumber evidence="2 6">1.17.4.1</ecNumber>
    </recommendedName>
</protein>
<gene>
    <name evidence="8" type="ORF">HNR42_003316</name>
</gene>
<dbReference type="GO" id="GO:0009263">
    <property type="term" value="P:deoxyribonucleotide biosynthetic process"/>
    <property type="evidence" value="ECO:0007669"/>
    <property type="project" value="UniProtKB-KW"/>
</dbReference>
<dbReference type="InterPro" id="IPR039718">
    <property type="entry name" value="Rrm1"/>
</dbReference>
<comment type="similarity">
    <text evidence="1 6">Belongs to the ribonucleoside diphosphate reductase large chain family.</text>
</comment>
<evidence type="ECO:0000256" key="4">
    <source>
        <dbReference type="ARBA" id="ARBA00023116"/>
    </source>
</evidence>
<dbReference type="Proteomes" id="UP000569951">
    <property type="component" value="Unassembled WGS sequence"/>
</dbReference>
<dbReference type="PROSITE" id="PS00089">
    <property type="entry name" value="RIBORED_LARGE"/>
    <property type="match status" value="1"/>
</dbReference>
<reference evidence="8 9" key="1">
    <citation type="submission" date="2020-08" db="EMBL/GenBank/DDBJ databases">
        <title>Genomic Encyclopedia of Type Strains, Phase IV (KMG-IV): sequencing the most valuable type-strain genomes for metagenomic binning, comparative biology and taxonomic classification.</title>
        <authorList>
            <person name="Goeker M."/>
        </authorList>
    </citation>
    <scope>NUCLEOTIDE SEQUENCE [LARGE SCALE GENOMIC DNA]</scope>
    <source>
        <strain evidence="8 9">DSM 21458</strain>
    </source>
</reference>
<dbReference type="PANTHER" id="PTHR11573">
    <property type="entry name" value="RIBONUCLEOSIDE-DIPHOSPHATE REDUCTASE LARGE CHAIN"/>
    <property type="match status" value="1"/>
</dbReference>
<keyword evidence="4 6" id="KW-0215">Deoxyribonucleotide synthesis</keyword>
<dbReference type="SUPFAM" id="SSF48168">
    <property type="entry name" value="R1 subunit of ribonucleotide reductase, N-terminal domain"/>
    <property type="match status" value="1"/>
</dbReference>
<dbReference type="InterPro" id="IPR008926">
    <property type="entry name" value="RNR_R1-su_N"/>
</dbReference>
<dbReference type="Gene3D" id="3.20.70.20">
    <property type="match status" value="1"/>
</dbReference>
<dbReference type="CDD" id="cd01679">
    <property type="entry name" value="RNR_I"/>
    <property type="match status" value="1"/>
</dbReference>
<dbReference type="EMBL" id="JACHHG010000016">
    <property type="protein sequence ID" value="MBB6099856.1"/>
    <property type="molecule type" value="Genomic_DNA"/>
</dbReference>
<evidence type="ECO:0000256" key="5">
    <source>
        <dbReference type="ARBA" id="ARBA00047754"/>
    </source>
</evidence>
<dbReference type="InterPro" id="IPR013346">
    <property type="entry name" value="NrdE_NrdA_C"/>
</dbReference>
<comment type="function">
    <text evidence="6">Provides the precursors necessary for DNA synthesis. Catalyzes the biosynthesis of deoxyribonucleotides from the corresponding ribonucleotides.</text>
</comment>
<evidence type="ECO:0000259" key="7">
    <source>
        <dbReference type="PROSITE" id="PS00089"/>
    </source>
</evidence>
<comment type="caution">
    <text evidence="8">The sequence shown here is derived from an EMBL/GenBank/DDBJ whole genome shotgun (WGS) entry which is preliminary data.</text>
</comment>
<dbReference type="RefSeq" id="WP_183988596.1">
    <property type="nucleotide sequence ID" value="NZ_JACHHG010000016.1"/>
</dbReference>
<dbReference type="GO" id="GO:0005971">
    <property type="term" value="C:ribonucleoside-diphosphate reductase complex"/>
    <property type="evidence" value="ECO:0007669"/>
    <property type="project" value="TreeGrafter"/>
</dbReference>
<evidence type="ECO:0000313" key="9">
    <source>
        <dbReference type="Proteomes" id="UP000569951"/>
    </source>
</evidence>
<keyword evidence="9" id="KW-1185">Reference proteome</keyword>
<dbReference type="Pfam" id="PF00317">
    <property type="entry name" value="Ribonuc_red_lgN"/>
    <property type="match status" value="1"/>
</dbReference>
<sequence>MTLAATEMDVLLEAVLAPAELKTVLRQAAAPLLTAPMSEADLEETLLQTALDLQRDEPDYGAVARDLLLRRLRREALSQPQPDETRYRQGFLEYIRVGVERGLIDPRLQALDLEAAARALVPARDRLIPYLGLATLADRYLVRDLHENRILELPQYLMMRVALGVSLSEHEPLRWALSFYERMSTLRYLPGTPTLFNAGTPHHQLSSCYLSDVEDSLEHIMSSSADFAQLAKYAGGVGASVTKLRAMGSPVRGVNGRSSGIIPFVHMLDAQFKAIDQGGRRRGTLAVYLEPWHLEVEEFLELRRNSGDPYRRAHSIDPVLWVPDLFMRRVEADLEWTLFDPALAPELTELYGSAFDARYSELEAQAQAGKLRAGGYRTLRARELFHRILAALQETAHPWITFKDAGNLRSSNAHVGVIHSSNLCTEIFLPTDRDHIAVCNLASVNLARHLEGDRIDWAELERSVRLAVRQLDNVIDLNFYPSPRAARSNARIRPIGLGVMGFTELTQRLRLPYGSAAARTLASELFAFLNYHATDESANLAREKGSYPAFEGSTWSRGHLTADTLTDLNLERGFAAEVSPAPGALDWSGLRRKVTGGMRNSVTSAVAPTATIGLIAGTTPSLDPHYANVYARNTLSGKFLEFNAQLVTDLKRLGRWEELREALIAARGDVAALDLPEELKELYQTAFQIEPDAYLDVAARAQVYIDMGISRNLYLTTRDVNALREVYLSAWKRGLKSTYYLFVEQRMTTEQSTVAVNKRHQRARWVLEAEQQDPQVTDSAPACSLDDPSCESCQ</sequence>
<dbReference type="NCBIfam" id="TIGR02506">
    <property type="entry name" value="NrdE_NrdA"/>
    <property type="match status" value="1"/>
</dbReference>
<dbReference type="SUPFAM" id="SSF51998">
    <property type="entry name" value="PFL-like glycyl radical enzymes"/>
    <property type="match status" value="1"/>
</dbReference>